<comment type="caution">
    <text evidence="2">The sequence shown here is derived from an EMBL/GenBank/DDBJ whole genome shotgun (WGS) entry which is preliminary data.</text>
</comment>
<evidence type="ECO:0000259" key="1">
    <source>
        <dbReference type="Pfam" id="PF13508"/>
    </source>
</evidence>
<gene>
    <name evidence="2" type="ORF">Ao3042_11696</name>
</gene>
<dbReference type="Pfam" id="PF13508">
    <property type="entry name" value="Acetyltransf_7"/>
    <property type="match status" value="1"/>
</dbReference>
<dbReference type="Gene3D" id="3.40.630.30">
    <property type="match status" value="1"/>
</dbReference>
<organism evidence="2 3">
    <name type="scientific">Aspergillus oryzae (strain 3.042)</name>
    <name type="common">Yellow koji mold</name>
    <dbReference type="NCBI Taxonomy" id="1160506"/>
    <lineage>
        <taxon>Eukaryota</taxon>
        <taxon>Fungi</taxon>
        <taxon>Dikarya</taxon>
        <taxon>Ascomycota</taxon>
        <taxon>Pezizomycotina</taxon>
        <taxon>Eurotiomycetes</taxon>
        <taxon>Eurotiomycetidae</taxon>
        <taxon>Eurotiales</taxon>
        <taxon>Aspergillaceae</taxon>
        <taxon>Aspergillus</taxon>
        <taxon>Aspergillus subgen. Circumdati</taxon>
    </lineage>
</organism>
<dbReference type="PANTHER" id="PTHR42791:SF2">
    <property type="entry name" value="N-ACETYLTRANSFERASE DOMAIN-CONTAINING PROTEIN"/>
    <property type="match status" value="1"/>
</dbReference>
<name>I8U825_ASPO3</name>
<accession>I8U825</accession>
<protein>
    <recommendedName>
        <fullName evidence="1">N-acetyltransferase domain-containing protein</fullName>
    </recommendedName>
</protein>
<sequence length="234" mass="25458">MISKSLTAGIEVSRMTDPQHASQLSSILINAFSHDEIFKIECPDESSINDMKTETESTIEAIVQNTGPGGASVWTAQTESGQIVGYAQWKHAVCLPDQDNEQYECSGSLLSAPELYGNLSAMKRAVLMKSTPFHHLEVLAVDPKSQAKGIGSLLVRTFSKECGDIPIYCDATAHVAPFYRRLGFQVLDSFSVPLTTESGTRESSIEIFCMALEPKTVPPHARHSPNGTRGPMNV</sequence>
<dbReference type="Proteomes" id="UP000002812">
    <property type="component" value="Unassembled WGS sequence"/>
</dbReference>
<dbReference type="PANTHER" id="PTHR42791">
    <property type="entry name" value="GNAT FAMILY ACETYLTRANSFERASE"/>
    <property type="match status" value="1"/>
</dbReference>
<dbReference type="AlphaFoldDB" id="I8U825"/>
<reference evidence="3" key="2">
    <citation type="submission" date="2012-06" db="EMBL/GenBank/DDBJ databases">
        <title>Comparative genomic analyses of Aspergillus oryzae 3.042 and A. oryzae RIB40 for soy-sauce fermentation.</title>
        <authorList>
            <person name="Zhao G."/>
            <person name="Hou L."/>
            <person name="Wang C."/>
            <person name="Cao X."/>
        </authorList>
    </citation>
    <scope>NUCLEOTIDE SEQUENCE [LARGE SCALE GENOMIC DNA]</scope>
    <source>
        <strain evidence="3">3.042</strain>
    </source>
</reference>
<evidence type="ECO:0000313" key="3">
    <source>
        <dbReference type="Proteomes" id="UP000002812"/>
    </source>
</evidence>
<dbReference type="EMBL" id="AKHY01000038">
    <property type="protein sequence ID" value="EIT83065.1"/>
    <property type="molecule type" value="Genomic_DNA"/>
</dbReference>
<dbReference type="InterPro" id="IPR016181">
    <property type="entry name" value="Acyl_CoA_acyltransferase"/>
</dbReference>
<feature type="domain" description="N-acetyltransferase" evidence="1">
    <location>
        <begin position="134"/>
        <end position="185"/>
    </location>
</feature>
<dbReference type="SUPFAM" id="SSF55729">
    <property type="entry name" value="Acyl-CoA N-acyltransferases (Nat)"/>
    <property type="match status" value="1"/>
</dbReference>
<dbReference type="GO" id="GO:0016747">
    <property type="term" value="F:acyltransferase activity, transferring groups other than amino-acyl groups"/>
    <property type="evidence" value="ECO:0007669"/>
    <property type="project" value="InterPro"/>
</dbReference>
<proteinExistence type="predicted"/>
<reference evidence="2 3" key="1">
    <citation type="journal article" date="2012" name="Eukaryot. Cell">
        <title>Draft genome sequence of Aspergillus oryzae strain 3.042.</title>
        <authorList>
            <person name="Zhao G."/>
            <person name="Yao Y."/>
            <person name="Qi W."/>
            <person name="Wang C."/>
            <person name="Hou L."/>
            <person name="Zeng B."/>
            <person name="Cao X."/>
        </authorList>
    </citation>
    <scope>NUCLEOTIDE SEQUENCE [LARGE SCALE GENOMIC DNA]</scope>
    <source>
        <strain evidence="2 3">3.042</strain>
    </source>
</reference>
<dbReference type="OrthoDB" id="512662at2759"/>
<dbReference type="InterPro" id="IPR000182">
    <property type="entry name" value="GNAT_dom"/>
</dbReference>
<dbReference type="InterPro" id="IPR052523">
    <property type="entry name" value="Trichothecene_AcTrans"/>
</dbReference>
<dbReference type="HOGENOM" id="CLU_103406_0_0_1"/>
<evidence type="ECO:0000313" key="2">
    <source>
        <dbReference type="EMBL" id="EIT83065.1"/>
    </source>
</evidence>